<sequence>MLSTHQARRSITTSSCLNYHQSWPICSSFHGLPLPEDDAAANTHSPSNGTVPSSIREAEVIRTDADKQQARELIAEIVRAELSAHSVSNTSKLSDGGDSGDVTAADSIALSPYERRVLQLNEAQQQHDSQFAETNDQSIEYAKSCVALGDMHYQLGQMEQSQNVYMKALKGLLGNNGEGDDDDDDDSSEYKLMIAQVMHCLGAVNARCGEYDEAFRWYEESLKRKRELLTDATVSTAANCPHYEMGKTLNGLAALEVMSGGIVQWEKAMALFREAERHYLYEYQSKDQQSHDDEADNVLATSPSKYSITKENVEQMTPHRAQLIINVRSNMGELLRQRGRYDEAVGTFRLALDLAQLDVARKVNNKSEPTVLTNDPGPDERRNAIVELLVQIADNLVSAENYDEAAISYEQALRSHIMFRRLARDDDNQTIPGLQTTTLPSAIMASGSIPLDVKTATTMEAAIRNNLARTLAQIGQDKLALEHYEAALTIKRQVGGDEHIEVGHTLMGMGALLGGPMRDFSRALNCFKEALYIYRFSLETLSGVHGGDTFNYGGAAVGFYDGESAEEISEYVSNATKNIGLIEAVLLGDRDGKSGRTP</sequence>
<keyword evidence="2 3" id="KW-0802">TPR repeat</keyword>
<protein>
    <recommendedName>
        <fullName evidence="7">MalT-like TPR region domain-containing protein</fullName>
    </recommendedName>
</protein>
<evidence type="ECO:0000313" key="6">
    <source>
        <dbReference type="Proteomes" id="UP000001449"/>
    </source>
</evidence>
<dbReference type="SMART" id="SM00028">
    <property type="entry name" value="TPR"/>
    <property type="match status" value="6"/>
</dbReference>
<dbReference type="PANTHER" id="PTHR45641">
    <property type="entry name" value="TETRATRICOPEPTIDE REPEAT PROTEIN (AFU_ORTHOLOGUE AFUA_6G03870)"/>
    <property type="match status" value="1"/>
</dbReference>
<dbReference type="EMBL" id="CM000638">
    <property type="protein sequence ID" value="EED96192.1"/>
    <property type="molecule type" value="Genomic_DNA"/>
</dbReference>
<evidence type="ECO:0000313" key="5">
    <source>
        <dbReference type="EMBL" id="EED96192.1"/>
    </source>
</evidence>
<dbReference type="PaxDb" id="35128-Thaps20589"/>
<organism evidence="5 6">
    <name type="scientific">Thalassiosira pseudonana</name>
    <name type="common">Marine diatom</name>
    <name type="synonym">Cyclotella nana</name>
    <dbReference type="NCBI Taxonomy" id="35128"/>
    <lineage>
        <taxon>Eukaryota</taxon>
        <taxon>Sar</taxon>
        <taxon>Stramenopiles</taxon>
        <taxon>Ochrophyta</taxon>
        <taxon>Bacillariophyta</taxon>
        <taxon>Coscinodiscophyceae</taxon>
        <taxon>Thalassiosirophycidae</taxon>
        <taxon>Thalassiosirales</taxon>
        <taxon>Thalassiosiraceae</taxon>
        <taxon>Thalassiosira</taxon>
    </lineage>
</organism>
<dbReference type="PANTHER" id="PTHR45641:SF19">
    <property type="entry name" value="NEPHROCYSTIN-3"/>
    <property type="match status" value="1"/>
</dbReference>
<evidence type="ECO:0008006" key="7">
    <source>
        <dbReference type="Google" id="ProtNLM"/>
    </source>
</evidence>
<dbReference type="Pfam" id="PF13176">
    <property type="entry name" value="TPR_7"/>
    <property type="match status" value="1"/>
</dbReference>
<dbReference type="Proteomes" id="UP000001449">
    <property type="component" value="Chromosome 1"/>
</dbReference>
<evidence type="ECO:0000256" key="2">
    <source>
        <dbReference type="ARBA" id="ARBA00022803"/>
    </source>
</evidence>
<dbReference type="Pfam" id="PF13181">
    <property type="entry name" value="TPR_8"/>
    <property type="match status" value="1"/>
</dbReference>
<feature type="repeat" description="TPR" evidence="3">
    <location>
        <begin position="325"/>
        <end position="358"/>
    </location>
</feature>
<dbReference type="Pfam" id="PF13424">
    <property type="entry name" value="TPR_12"/>
    <property type="match status" value="1"/>
</dbReference>
<dbReference type="GeneID" id="7445113"/>
<dbReference type="AlphaFoldDB" id="B8BSV6"/>
<reference evidence="5 6" key="2">
    <citation type="journal article" date="2008" name="Nature">
        <title>The Phaeodactylum genome reveals the evolutionary history of diatom genomes.</title>
        <authorList>
            <person name="Bowler C."/>
            <person name="Allen A.E."/>
            <person name="Badger J.H."/>
            <person name="Grimwood J."/>
            <person name="Jabbari K."/>
            <person name="Kuo A."/>
            <person name="Maheswari U."/>
            <person name="Martens C."/>
            <person name="Maumus F."/>
            <person name="Otillar R.P."/>
            <person name="Rayko E."/>
            <person name="Salamov A."/>
            <person name="Vandepoele K."/>
            <person name="Beszteri B."/>
            <person name="Gruber A."/>
            <person name="Heijde M."/>
            <person name="Katinka M."/>
            <person name="Mock T."/>
            <person name="Valentin K."/>
            <person name="Verret F."/>
            <person name="Berges J.A."/>
            <person name="Brownlee C."/>
            <person name="Cadoret J.P."/>
            <person name="Chiovitti A."/>
            <person name="Choi C.J."/>
            <person name="Coesel S."/>
            <person name="De Martino A."/>
            <person name="Detter J.C."/>
            <person name="Durkin C."/>
            <person name="Falciatore A."/>
            <person name="Fournet J."/>
            <person name="Haruta M."/>
            <person name="Huysman M.J."/>
            <person name="Jenkins B.D."/>
            <person name="Jiroutova K."/>
            <person name="Jorgensen R.E."/>
            <person name="Joubert Y."/>
            <person name="Kaplan A."/>
            <person name="Kroger N."/>
            <person name="Kroth P.G."/>
            <person name="La Roche J."/>
            <person name="Lindquist E."/>
            <person name="Lommer M."/>
            <person name="Martin-Jezequel V."/>
            <person name="Lopez P.J."/>
            <person name="Lucas S."/>
            <person name="Mangogna M."/>
            <person name="McGinnis K."/>
            <person name="Medlin L.K."/>
            <person name="Montsant A."/>
            <person name="Oudot-Le Secq M.P."/>
            <person name="Napoli C."/>
            <person name="Obornik M."/>
            <person name="Parker M.S."/>
            <person name="Petit J.L."/>
            <person name="Porcel B.M."/>
            <person name="Poulsen N."/>
            <person name="Robison M."/>
            <person name="Rychlewski L."/>
            <person name="Rynearson T.A."/>
            <person name="Schmutz J."/>
            <person name="Shapiro H."/>
            <person name="Siaut M."/>
            <person name="Stanley M."/>
            <person name="Sussman M.R."/>
            <person name="Taylor A.R."/>
            <person name="Vardi A."/>
            <person name="von Dassow P."/>
            <person name="Vyverman W."/>
            <person name="Willis A."/>
            <person name="Wyrwicz L.S."/>
            <person name="Rokhsar D.S."/>
            <person name="Weissenbach J."/>
            <person name="Armbrust E.V."/>
            <person name="Green B.R."/>
            <person name="Van de Peer Y."/>
            <person name="Grigoriev I.V."/>
        </authorList>
    </citation>
    <scope>NUCLEOTIDE SEQUENCE [LARGE SCALE GENOMIC DNA]</scope>
    <source>
        <strain evidence="5 6">CCMP1335</strain>
    </source>
</reference>
<gene>
    <name evidence="5" type="ORF">THAPSDRAFT_20589</name>
</gene>
<reference evidence="5 6" key="1">
    <citation type="journal article" date="2004" name="Science">
        <title>The genome of the diatom Thalassiosira pseudonana: ecology, evolution, and metabolism.</title>
        <authorList>
            <person name="Armbrust E.V."/>
            <person name="Berges J.A."/>
            <person name="Bowler C."/>
            <person name="Green B.R."/>
            <person name="Martinez D."/>
            <person name="Putnam N.H."/>
            <person name="Zhou S."/>
            <person name="Allen A.E."/>
            <person name="Apt K.E."/>
            <person name="Bechner M."/>
            <person name="Brzezinski M.A."/>
            <person name="Chaal B.K."/>
            <person name="Chiovitti A."/>
            <person name="Davis A.K."/>
            <person name="Demarest M.S."/>
            <person name="Detter J.C."/>
            <person name="Glavina T."/>
            <person name="Goodstein D."/>
            <person name="Hadi M.Z."/>
            <person name="Hellsten U."/>
            <person name="Hildebrand M."/>
            <person name="Jenkins B.D."/>
            <person name="Jurka J."/>
            <person name="Kapitonov V.V."/>
            <person name="Kroger N."/>
            <person name="Lau W.W."/>
            <person name="Lane T.W."/>
            <person name="Larimer F.W."/>
            <person name="Lippmeier J.C."/>
            <person name="Lucas S."/>
            <person name="Medina M."/>
            <person name="Montsant A."/>
            <person name="Obornik M."/>
            <person name="Parker M.S."/>
            <person name="Palenik B."/>
            <person name="Pazour G.J."/>
            <person name="Richardson P.M."/>
            <person name="Rynearson T.A."/>
            <person name="Saito M.A."/>
            <person name="Schwartz D.C."/>
            <person name="Thamatrakoln K."/>
            <person name="Valentin K."/>
            <person name="Vardi A."/>
            <person name="Wilkerson F.P."/>
            <person name="Rokhsar D.S."/>
        </authorList>
    </citation>
    <scope>NUCLEOTIDE SEQUENCE [LARGE SCALE GENOMIC DNA]</scope>
    <source>
        <strain evidence="5 6">CCMP1335</strain>
    </source>
</reference>
<dbReference type="SUPFAM" id="SSF48452">
    <property type="entry name" value="TPR-like"/>
    <property type="match status" value="2"/>
</dbReference>
<dbReference type="Gene3D" id="1.25.40.10">
    <property type="entry name" value="Tetratricopeptide repeat domain"/>
    <property type="match status" value="2"/>
</dbReference>
<accession>B8BSV6</accession>
<dbReference type="KEGG" id="tps:THAPSDRAFT_20589"/>
<dbReference type="PROSITE" id="PS50005">
    <property type="entry name" value="TPR"/>
    <property type="match status" value="2"/>
</dbReference>
<dbReference type="HOGENOM" id="CLU_456744_0_0_1"/>
<dbReference type="InterPro" id="IPR019734">
    <property type="entry name" value="TPR_rpt"/>
</dbReference>
<name>B8BSV6_THAPS</name>
<dbReference type="RefSeq" id="XP_002286551.1">
    <property type="nucleotide sequence ID" value="XM_002286515.1"/>
</dbReference>
<evidence type="ECO:0000256" key="4">
    <source>
        <dbReference type="SAM" id="MobiDB-lite"/>
    </source>
</evidence>
<evidence type="ECO:0000256" key="1">
    <source>
        <dbReference type="ARBA" id="ARBA00022737"/>
    </source>
</evidence>
<keyword evidence="6" id="KW-1185">Reference proteome</keyword>
<dbReference type="InterPro" id="IPR011990">
    <property type="entry name" value="TPR-like_helical_dom_sf"/>
</dbReference>
<feature type="region of interest" description="Disordered" evidence="4">
    <location>
        <begin position="37"/>
        <end position="57"/>
    </location>
</feature>
<feature type="compositionally biased region" description="Polar residues" evidence="4">
    <location>
        <begin position="42"/>
        <end position="53"/>
    </location>
</feature>
<feature type="repeat" description="TPR" evidence="3">
    <location>
        <begin position="195"/>
        <end position="228"/>
    </location>
</feature>
<evidence type="ECO:0000256" key="3">
    <source>
        <dbReference type="PROSITE-ProRule" id="PRU00339"/>
    </source>
</evidence>
<dbReference type="InParanoid" id="B8BSV6"/>
<proteinExistence type="predicted"/>
<keyword evidence="1" id="KW-0677">Repeat</keyword>
<dbReference type="Pfam" id="PF13374">
    <property type="entry name" value="TPR_10"/>
    <property type="match status" value="1"/>
</dbReference>